<organism evidence="3 4">
    <name type="scientific">Roseateles amylovorans</name>
    <dbReference type="NCBI Taxonomy" id="2978473"/>
    <lineage>
        <taxon>Bacteria</taxon>
        <taxon>Pseudomonadati</taxon>
        <taxon>Pseudomonadota</taxon>
        <taxon>Betaproteobacteria</taxon>
        <taxon>Burkholderiales</taxon>
        <taxon>Sphaerotilaceae</taxon>
        <taxon>Roseateles</taxon>
    </lineage>
</organism>
<evidence type="ECO:0000313" key="3">
    <source>
        <dbReference type="EMBL" id="UXH77381.1"/>
    </source>
</evidence>
<dbReference type="Proteomes" id="UP001064933">
    <property type="component" value="Chromosome"/>
</dbReference>
<evidence type="ECO:0000313" key="4">
    <source>
        <dbReference type="Proteomes" id="UP001064933"/>
    </source>
</evidence>
<name>A0ABY6AW31_9BURK</name>
<feature type="region of interest" description="Disordered" evidence="1">
    <location>
        <begin position="181"/>
        <end position="210"/>
    </location>
</feature>
<dbReference type="RefSeq" id="WP_261757127.1">
    <property type="nucleotide sequence ID" value="NZ_CP104562.2"/>
</dbReference>
<evidence type="ECO:0000256" key="1">
    <source>
        <dbReference type="SAM" id="MobiDB-lite"/>
    </source>
</evidence>
<dbReference type="EMBL" id="CP104562">
    <property type="protein sequence ID" value="UXH77381.1"/>
    <property type="molecule type" value="Genomic_DNA"/>
</dbReference>
<protein>
    <submittedName>
        <fullName evidence="3">DUF4157 domain-containing protein</fullName>
    </submittedName>
</protein>
<feature type="domain" description="eCIS core" evidence="2">
    <location>
        <begin position="103"/>
        <end position="168"/>
    </location>
</feature>
<keyword evidence="4" id="KW-1185">Reference proteome</keyword>
<sequence>MKDRHDPSRPAQREAAAAPPTHVEHGPVAAAHAEPIAQRAAPESDFSQSPRMLAQRRAIDAAFGEAAQRETGMEEEEPLQARMAPGGLAPVSQREEAPNLTGMPNQLKSGIESLSGMDMSDVRVHRNSDKPAQLNALAYAQGNDIHLASGQEQHLPHEAWHVVQQRQGRVQPTMQMAGTAINDDSSLESEADAMGAKATQLKMDDELDLG</sequence>
<dbReference type="InterPro" id="IPR025295">
    <property type="entry name" value="eCIS_core_dom"/>
</dbReference>
<dbReference type="Pfam" id="PF13699">
    <property type="entry name" value="eCIS_core"/>
    <property type="match status" value="1"/>
</dbReference>
<feature type="compositionally biased region" description="Basic and acidic residues" evidence="1">
    <location>
        <begin position="1"/>
        <end position="12"/>
    </location>
</feature>
<feature type="region of interest" description="Disordered" evidence="1">
    <location>
        <begin position="1"/>
        <end position="81"/>
    </location>
</feature>
<evidence type="ECO:0000259" key="2">
    <source>
        <dbReference type="Pfam" id="PF13699"/>
    </source>
</evidence>
<accession>A0ABY6AW31</accession>
<reference evidence="3" key="1">
    <citation type="submission" date="2022-10" db="EMBL/GenBank/DDBJ databases">
        <title>Characterization and whole genome sequencing of a new Roseateles species, isolated from fresh water.</title>
        <authorList>
            <person name="Guliayeva D.Y."/>
            <person name="Akhremchuk A.E."/>
            <person name="Sikolenko M.A."/>
            <person name="Valentovich L.N."/>
            <person name="Sidarenka A.V."/>
        </authorList>
    </citation>
    <scope>NUCLEOTIDE SEQUENCE</scope>
    <source>
        <strain evidence="3">BIM B-1768</strain>
    </source>
</reference>
<proteinExistence type="predicted"/>
<gene>
    <name evidence="3" type="ORF">N4261_20605</name>
</gene>